<name>A0ABM6RTL4_9FIRM</name>
<evidence type="ECO:0000313" key="2">
    <source>
        <dbReference type="EMBL" id="AUW94779.1"/>
    </source>
</evidence>
<accession>A0ABM6RTL4</accession>
<dbReference type="InterPro" id="IPR000182">
    <property type="entry name" value="GNAT_dom"/>
</dbReference>
<dbReference type="EMBL" id="CP019454">
    <property type="protein sequence ID" value="AUW94779.1"/>
    <property type="molecule type" value="Genomic_DNA"/>
</dbReference>
<dbReference type="SUPFAM" id="SSF55729">
    <property type="entry name" value="Acyl-CoA N-acyltransferases (Nat)"/>
    <property type="match status" value="1"/>
</dbReference>
<proteinExistence type="predicted"/>
<feature type="domain" description="N-acetyltransferase" evidence="1">
    <location>
        <begin position="2"/>
        <end position="138"/>
    </location>
</feature>
<evidence type="ECO:0000259" key="1">
    <source>
        <dbReference type="PROSITE" id="PS51186"/>
    </source>
</evidence>
<reference evidence="2 3" key="1">
    <citation type="journal article" date="2019" name="Sci. Rep.">
        <title>Sulfobacillus thermotolerans: new insights into resistance and metabolic capacities of acidophilic chemolithotrophs.</title>
        <authorList>
            <person name="Panyushkina A.E."/>
            <person name="Babenko V.V."/>
            <person name="Nikitina A.S."/>
            <person name="Selezneva O.V."/>
            <person name="Tsaplina I.A."/>
            <person name="Letarova M.A."/>
            <person name="Kostryukova E.S."/>
            <person name="Letarov A.V."/>
        </authorList>
    </citation>
    <scope>NUCLEOTIDE SEQUENCE [LARGE SCALE GENOMIC DNA]</scope>
    <source>
        <strain evidence="2 3">Kr1</strain>
    </source>
</reference>
<dbReference type="PROSITE" id="PS51186">
    <property type="entry name" value="GNAT"/>
    <property type="match status" value="1"/>
</dbReference>
<gene>
    <name evidence="2" type="ORF">BXT84_13170</name>
</gene>
<dbReference type="InterPro" id="IPR016181">
    <property type="entry name" value="Acyl_CoA_acyltransferase"/>
</dbReference>
<sequence>MLRYVRASVNDQAKVEQFLQGVHDDLSEQVNTYLTQAQGGLYLALEDDVIVGTAVITFPKRHEGYLGSVRMAPPQQDRDLYKEFAAFQLKEAQKAGAHIVRALIKEDDTLWSTVLQEDFGFKNSGQWIVGEFEGFQAPDVPPHDAGPAWAVDKDRVKDFMQQFPGALWVGKDMYVPESLTIEDLENQFEEGGIAVAPQDARLAVDSIAVYRVRNNDAIDIKYFKSQGRYTRELLNYLWIEARAWGVQKMRFGLAGQTAEQMAKALDLPIQNQWVGTVLERQFEAQAYSLSS</sequence>
<organism evidence="2 3">
    <name type="scientific">Sulfobacillus thermotolerans</name>
    <dbReference type="NCBI Taxonomy" id="338644"/>
    <lineage>
        <taxon>Bacteria</taxon>
        <taxon>Bacillati</taxon>
        <taxon>Bacillota</taxon>
        <taxon>Clostridia</taxon>
        <taxon>Eubacteriales</taxon>
        <taxon>Clostridiales Family XVII. Incertae Sedis</taxon>
        <taxon>Sulfobacillus</taxon>
    </lineage>
</organism>
<keyword evidence="3" id="KW-1185">Reference proteome</keyword>
<dbReference type="Gene3D" id="3.40.630.30">
    <property type="match status" value="1"/>
</dbReference>
<protein>
    <recommendedName>
        <fullName evidence="1">N-acetyltransferase domain-containing protein</fullName>
    </recommendedName>
</protein>
<evidence type="ECO:0000313" key="3">
    <source>
        <dbReference type="Proteomes" id="UP000325292"/>
    </source>
</evidence>
<dbReference type="Proteomes" id="UP000325292">
    <property type="component" value="Chromosome"/>
</dbReference>